<feature type="compositionally biased region" description="Low complexity" evidence="1">
    <location>
        <begin position="9"/>
        <end position="22"/>
    </location>
</feature>
<reference evidence="2" key="3">
    <citation type="submission" date="2015-02" db="UniProtKB">
        <authorList>
            <consortium name="EnsemblProtists"/>
        </authorList>
    </citation>
    <scope>IDENTIFICATION</scope>
    <source>
        <strain evidence="2">DAOM BR144</strain>
    </source>
</reference>
<dbReference type="eggNOG" id="ENOG502RDB6">
    <property type="taxonomic scope" value="Eukaryota"/>
</dbReference>
<feature type="compositionally biased region" description="Low complexity" evidence="1">
    <location>
        <begin position="36"/>
        <end position="47"/>
    </location>
</feature>
<dbReference type="Gene3D" id="2.60.120.330">
    <property type="entry name" value="B-lactam Antibiotic, Isopenicillin N Synthase, Chain"/>
    <property type="match status" value="1"/>
</dbReference>
<evidence type="ECO:0000313" key="3">
    <source>
        <dbReference type="Proteomes" id="UP000019132"/>
    </source>
</evidence>
<dbReference type="EMBL" id="GL376613">
    <property type="status" value="NOT_ANNOTATED_CDS"/>
    <property type="molecule type" value="Genomic_DNA"/>
</dbReference>
<dbReference type="VEuPathDB" id="FungiDB:PYU1_G008529"/>
<dbReference type="AlphaFoldDB" id="K3WU98"/>
<dbReference type="InParanoid" id="K3WU98"/>
<name>K3WU98_GLOUD</name>
<evidence type="ECO:0000313" key="2">
    <source>
        <dbReference type="EnsemblProtists" id="PYU1_T008545"/>
    </source>
</evidence>
<evidence type="ECO:0000256" key="1">
    <source>
        <dbReference type="SAM" id="MobiDB-lite"/>
    </source>
</evidence>
<dbReference type="InterPro" id="IPR027443">
    <property type="entry name" value="IPNS-like_sf"/>
</dbReference>
<dbReference type="HOGENOM" id="CLU_710969_0_0_1"/>
<dbReference type="EnsemblProtists" id="PYU1_T008545">
    <property type="protein sequence ID" value="PYU1_T008545"/>
    <property type="gene ID" value="PYU1_G008529"/>
</dbReference>
<proteinExistence type="predicted"/>
<reference evidence="3" key="2">
    <citation type="submission" date="2010-04" db="EMBL/GenBank/DDBJ databases">
        <authorList>
            <person name="Buell R."/>
            <person name="Hamilton J."/>
            <person name="Hostetler J."/>
        </authorList>
    </citation>
    <scope>NUCLEOTIDE SEQUENCE [LARGE SCALE GENOMIC DNA]</scope>
    <source>
        <strain evidence="3">DAOM:BR144</strain>
    </source>
</reference>
<keyword evidence="3" id="KW-1185">Reference proteome</keyword>
<feature type="region of interest" description="Disordered" evidence="1">
    <location>
        <begin position="1"/>
        <end position="60"/>
    </location>
</feature>
<protein>
    <submittedName>
        <fullName evidence="2">Uncharacterized protein</fullName>
    </submittedName>
</protein>
<dbReference type="Proteomes" id="UP000019132">
    <property type="component" value="Unassembled WGS sequence"/>
</dbReference>
<reference evidence="3" key="1">
    <citation type="journal article" date="2010" name="Genome Biol.">
        <title>Genome sequence of the necrotrophic plant pathogen Pythium ultimum reveals original pathogenicity mechanisms and effector repertoire.</title>
        <authorList>
            <person name="Levesque C.A."/>
            <person name="Brouwer H."/>
            <person name="Cano L."/>
            <person name="Hamilton J.P."/>
            <person name="Holt C."/>
            <person name="Huitema E."/>
            <person name="Raffaele S."/>
            <person name="Robideau G.P."/>
            <person name="Thines M."/>
            <person name="Win J."/>
            <person name="Zerillo M.M."/>
            <person name="Beakes G.W."/>
            <person name="Boore J.L."/>
            <person name="Busam D."/>
            <person name="Dumas B."/>
            <person name="Ferriera S."/>
            <person name="Fuerstenberg S.I."/>
            <person name="Gachon C.M."/>
            <person name="Gaulin E."/>
            <person name="Govers F."/>
            <person name="Grenville-Briggs L."/>
            <person name="Horner N."/>
            <person name="Hostetler J."/>
            <person name="Jiang R.H."/>
            <person name="Johnson J."/>
            <person name="Krajaejun T."/>
            <person name="Lin H."/>
            <person name="Meijer H.J."/>
            <person name="Moore B."/>
            <person name="Morris P."/>
            <person name="Phuntmart V."/>
            <person name="Puiu D."/>
            <person name="Shetty J."/>
            <person name="Stajich J.E."/>
            <person name="Tripathy S."/>
            <person name="Wawra S."/>
            <person name="van West P."/>
            <person name="Whitty B.R."/>
            <person name="Coutinho P.M."/>
            <person name="Henrissat B."/>
            <person name="Martin F."/>
            <person name="Thomas P.D."/>
            <person name="Tyler B.M."/>
            <person name="De Vries R.P."/>
            <person name="Kamoun S."/>
            <person name="Yandell M."/>
            <person name="Tisserat N."/>
            <person name="Buell C.R."/>
        </authorList>
    </citation>
    <scope>NUCLEOTIDE SEQUENCE</scope>
    <source>
        <strain evidence="3">DAOM:BR144</strain>
    </source>
</reference>
<accession>K3WU98</accession>
<sequence length="389" mass="44170">MGQVATRESLSMGSARSSVSASPGTARRSLSHCQGSAAKTPATSSSKAAKDTSDDDEINHKSTDQQVENALQRMAMRPPLHCIFYYETQVKSGQIQMPLLYEKTENQKGTRLMDLELWLRDQFDIPAGSSIFAVVPAEELYSPPYPLVMINTVAGRLYARFENERVPVLQFALVVREMSLLKQPILRGDAQESPYFPISATALGRKTDSIERKFARMRFVQNMKNWGFARIEVTLEQAQIPEDAFKAVRAWLMEQLALPPDQRWRDFVDANRQENEESAKYDGDEPTIDALHATHPMVSKGRYVGFSSDRNREYLQLRRPVAASGTVWPPAYFAERKEFAMQLLTLLDLLDDIARDCMRAVCEILNIDERWMLDELLDDRAPPPVSEEE</sequence>
<feature type="compositionally biased region" description="Basic and acidic residues" evidence="1">
    <location>
        <begin position="48"/>
        <end position="60"/>
    </location>
</feature>
<organism evidence="2 3">
    <name type="scientific">Globisporangium ultimum (strain ATCC 200006 / CBS 805.95 / DAOM BR144)</name>
    <name type="common">Pythium ultimum</name>
    <dbReference type="NCBI Taxonomy" id="431595"/>
    <lineage>
        <taxon>Eukaryota</taxon>
        <taxon>Sar</taxon>
        <taxon>Stramenopiles</taxon>
        <taxon>Oomycota</taxon>
        <taxon>Peronosporomycetes</taxon>
        <taxon>Pythiales</taxon>
        <taxon>Pythiaceae</taxon>
        <taxon>Globisporangium</taxon>
    </lineage>
</organism>